<evidence type="ECO:0000313" key="2">
    <source>
        <dbReference type="Proteomes" id="UP000287033"/>
    </source>
</evidence>
<comment type="caution">
    <text evidence="1">The sequence shown here is derived from an EMBL/GenBank/DDBJ whole genome shotgun (WGS) entry which is preliminary data.</text>
</comment>
<name>A0A401RFS3_CHIPU</name>
<gene>
    <name evidence="1" type="ORF">chiPu_0017414</name>
</gene>
<dbReference type="EMBL" id="BEZZ01001281">
    <property type="protein sequence ID" value="GCC16993.1"/>
    <property type="molecule type" value="Genomic_DNA"/>
</dbReference>
<evidence type="ECO:0000313" key="1">
    <source>
        <dbReference type="EMBL" id="GCC16993.1"/>
    </source>
</evidence>
<dbReference type="AlphaFoldDB" id="A0A401RFS3"/>
<organism evidence="1 2">
    <name type="scientific">Chiloscyllium punctatum</name>
    <name type="common">Brownbanded bambooshark</name>
    <name type="synonym">Hemiscyllium punctatum</name>
    <dbReference type="NCBI Taxonomy" id="137246"/>
    <lineage>
        <taxon>Eukaryota</taxon>
        <taxon>Metazoa</taxon>
        <taxon>Chordata</taxon>
        <taxon>Craniata</taxon>
        <taxon>Vertebrata</taxon>
        <taxon>Chondrichthyes</taxon>
        <taxon>Elasmobranchii</taxon>
        <taxon>Galeomorphii</taxon>
        <taxon>Galeoidea</taxon>
        <taxon>Orectolobiformes</taxon>
        <taxon>Hemiscylliidae</taxon>
        <taxon>Chiloscyllium</taxon>
    </lineage>
</organism>
<accession>A0A401RFS3</accession>
<proteinExistence type="predicted"/>
<reference evidence="1 2" key="1">
    <citation type="journal article" date="2018" name="Nat. Ecol. Evol.">
        <title>Shark genomes provide insights into elasmobranch evolution and the origin of vertebrates.</title>
        <authorList>
            <person name="Hara Y"/>
            <person name="Yamaguchi K"/>
            <person name="Onimaru K"/>
            <person name="Kadota M"/>
            <person name="Koyanagi M"/>
            <person name="Keeley SD"/>
            <person name="Tatsumi K"/>
            <person name="Tanaka K"/>
            <person name="Motone F"/>
            <person name="Kageyama Y"/>
            <person name="Nozu R"/>
            <person name="Adachi N"/>
            <person name="Nishimura O"/>
            <person name="Nakagawa R"/>
            <person name="Tanegashima C"/>
            <person name="Kiyatake I"/>
            <person name="Matsumoto R"/>
            <person name="Murakumo K"/>
            <person name="Nishida K"/>
            <person name="Terakita A"/>
            <person name="Kuratani S"/>
            <person name="Sato K"/>
            <person name="Hyodo S Kuraku.S."/>
        </authorList>
    </citation>
    <scope>NUCLEOTIDE SEQUENCE [LARGE SCALE GENOMIC DNA]</scope>
</reference>
<protein>
    <submittedName>
        <fullName evidence="1">Uncharacterized protein</fullName>
    </submittedName>
</protein>
<keyword evidence="2" id="KW-1185">Reference proteome</keyword>
<sequence length="119" mass="13138">MRVPLPDGTGTHARVLQEARISRRPGSPEAGLDVIPQPVLDIDWLECRPMRRHLTAAWSVPRLVPAQWVRGCLGGRRVGSSLSGCCDPRDESGWAGGLTEAGKLVLWLTIWHHSETLKE</sequence>
<dbReference type="Proteomes" id="UP000287033">
    <property type="component" value="Unassembled WGS sequence"/>
</dbReference>